<evidence type="ECO:0000313" key="2">
    <source>
        <dbReference type="Proteomes" id="UP000789572"/>
    </source>
</evidence>
<dbReference type="OrthoDB" id="10251727at2759"/>
<feature type="non-terminal residue" evidence="1">
    <location>
        <position position="101"/>
    </location>
</feature>
<dbReference type="AlphaFoldDB" id="A0A9N9F2U7"/>
<reference evidence="1" key="1">
    <citation type="submission" date="2021-06" db="EMBL/GenBank/DDBJ databases">
        <authorList>
            <person name="Kallberg Y."/>
            <person name="Tangrot J."/>
            <person name="Rosling A."/>
        </authorList>
    </citation>
    <scope>NUCLEOTIDE SEQUENCE</scope>
    <source>
        <strain evidence="1">IA702</strain>
    </source>
</reference>
<accession>A0A9N9F2U7</accession>
<dbReference type="InterPro" id="IPR023674">
    <property type="entry name" value="Ribosomal_uL1-like"/>
</dbReference>
<sequence length="101" mass="11667">PLKHPIYDADAEICLFTKDPQSQYKKLLKEKEVITIDKVIGLKKLRKKFVSPEAKRKLCDNYELFLADDKIIVSLPKLLGKYFFKRKKQAADFCEDGSEGS</sequence>
<dbReference type="Gene3D" id="3.40.50.790">
    <property type="match status" value="1"/>
</dbReference>
<gene>
    <name evidence="1" type="ORF">POCULU_LOCUS2822</name>
</gene>
<dbReference type="SUPFAM" id="SSF56808">
    <property type="entry name" value="Ribosomal protein L1"/>
    <property type="match status" value="1"/>
</dbReference>
<dbReference type="InterPro" id="IPR016095">
    <property type="entry name" value="Ribosomal_uL1_3-a/b-sand"/>
</dbReference>
<dbReference type="Pfam" id="PF00687">
    <property type="entry name" value="Ribosomal_L1"/>
    <property type="match status" value="1"/>
</dbReference>
<dbReference type="InterPro" id="IPR028364">
    <property type="entry name" value="Ribosomal_uL1/biogenesis"/>
</dbReference>
<proteinExistence type="predicted"/>
<dbReference type="EMBL" id="CAJVPJ010000281">
    <property type="protein sequence ID" value="CAG8506038.1"/>
    <property type="molecule type" value="Genomic_DNA"/>
</dbReference>
<organism evidence="1 2">
    <name type="scientific">Paraglomus occultum</name>
    <dbReference type="NCBI Taxonomy" id="144539"/>
    <lineage>
        <taxon>Eukaryota</taxon>
        <taxon>Fungi</taxon>
        <taxon>Fungi incertae sedis</taxon>
        <taxon>Mucoromycota</taxon>
        <taxon>Glomeromycotina</taxon>
        <taxon>Glomeromycetes</taxon>
        <taxon>Paraglomerales</taxon>
        <taxon>Paraglomeraceae</taxon>
        <taxon>Paraglomus</taxon>
    </lineage>
</organism>
<name>A0A9N9F2U7_9GLOM</name>
<dbReference type="Proteomes" id="UP000789572">
    <property type="component" value="Unassembled WGS sequence"/>
</dbReference>
<protein>
    <submittedName>
        <fullName evidence="1">7686_t:CDS:1</fullName>
    </submittedName>
</protein>
<keyword evidence="2" id="KW-1185">Reference proteome</keyword>
<comment type="caution">
    <text evidence="1">The sequence shown here is derived from an EMBL/GenBank/DDBJ whole genome shotgun (WGS) entry which is preliminary data.</text>
</comment>
<evidence type="ECO:0000313" key="1">
    <source>
        <dbReference type="EMBL" id="CAG8506038.1"/>
    </source>
</evidence>